<accession>A0AAQ2C842</accession>
<dbReference type="Gene3D" id="1.10.3210.10">
    <property type="entry name" value="Hypothetical protein af1432"/>
    <property type="match status" value="1"/>
</dbReference>
<protein>
    <recommendedName>
        <fullName evidence="3">Phosphohydrolase</fullName>
    </recommendedName>
</protein>
<dbReference type="AlphaFoldDB" id="A0AAQ2C842"/>
<reference evidence="1 2" key="1">
    <citation type="submission" date="2019-03" db="EMBL/GenBank/DDBJ databases">
        <title>Genomics of glacier-inhabiting Cryobacterium strains.</title>
        <authorList>
            <person name="Liu Q."/>
            <person name="Xin Y.-H."/>
        </authorList>
    </citation>
    <scope>NUCLEOTIDE SEQUENCE [LARGE SCALE GENOMIC DNA]</scope>
    <source>
        <strain evidence="2">TMT1-22</strain>
    </source>
</reference>
<evidence type="ECO:0008006" key="3">
    <source>
        <dbReference type="Google" id="ProtNLM"/>
    </source>
</evidence>
<gene>
    <name evidence="1" type="ORF">E3O49_02975</name>
</gene>
<dbReference type="EMBL" id="SOFY01000013">
    <property type="protein sequence ID" value="TFC51619.1"/>
    <property type="molecule type" value="Genomic_DNA"/>
</dbReference>
<comment type="caution">
    <text evidence="1">The sequence shown here is derived from an EMBL/GenBank/DDBJ whole genome shotgun (WGS) entry which is preliminary data.</text>
</comment>
<organism evidence="1 2">
    <name type="scientific">Cryobacterium shii</name>
    <dbReference type="NCBI Taxonomy" id="1259235"/>
    <lineage>
        <taxon>Bacteria</taxon>
        <taxon>Bacillati</taxon>
        <taxon>Actinomycetota</taxon>
        <taxon>Actinomycetes</taxon>
        <taxon>Micrococcales</taxon>
        <taxon>Microbacteriaceae</taxon>
        <taxon>Cryobacterium</taxon>
    </lineage>
</organism>
<dbReference type="Proteomes" id="UP000297403">
    <property type="component" value="Unassembled WGS sequence"/>
</dbReference>
<keyword evidence="2" id="KW-1185">Reference proteome</keyword>
<evidence type="ECO:0000313" key="1">
    <source>
        <dbReference type="EMBL" id="TFC51619.1"/>
    </source>
</evidence>
<dbReference type="RefSeq" id="WP_134404306.1">
    <property type="nucleotide sequence ID" value="NZ_SOFY01000013.1"/>
</dbReference>
<proteinExistence type="predicted"/>
<name>A0AAQ2C842_9MICO</name>
<sequence length="156" mass="16806">MTTLLDDAIHFARVAYSSHRDDFGRLAIEHPLRVMDALASDDNRLVAVLHDTLVNSVATLSDLRAFLPNRLLMAVSALGNIDEDTDGISLQQILADPIALTVKLACIADLSDPARLADLDPFTRRSRESHAVSAALALGTTLPAERALMVPAGVQR</sequence>
<dbReference type="SUPFAM" id="SSF109604">
    <property type="entry name" value="HD-domain/PDEase-like"/>
    <property type="match status" value="1"/>
</dbReference>
<evidence type="ECO:0000313" key="2">
    <source>
        <dbReference type="Proteomes" id="UP000297403"/>
    </source>
</evidence>